<feature type="domain" description="Protein kinase" evidence="8">
    <location>
        <begin position="134"/>
        <end position="504"/>
    </location>
</feature>
<comment type="caution">
    <text evidence="9">The sequence shown here is derived from an EMBL/GenBank/DDBJ whole genome shotgun (WGS) entry which is preliminary data.</text>
</comment>
<feature type="region of interest" description="Disordered" evidence="7">
    <location>
        <begin position="531"/>
        <end position="556"/>
    </location>
</feature>
<dbReference type="EC" id="2.7.11.1" evidence="1"/>
<keyword evidence="2 9" id="KW-0723">Serine/threonine-protein kinase</keyword>
<evidence type="ECO:0000256" key="3">
    <source>
        <dbReference type="ARBA" id="ARBA00022679"/>
    </source>
</evidence>
<accession>A0A167Y6S9</accession>
<reference evidence="9 10" key="1">
    <citation type="journal article" date="2016" name="Genome Biol. Evol.">
        <title>Divergent and convergent evolution of fungal pathogenicity.</title>
        <authorList>
            <person name="Shang Y."/>
            <person name="Xiao G."/>
            <person name="Zheng P."/>
            <person name="Cen K."/>
            <person name="Zhan S."/>
            <person name="Wang C."/>
        </authorList>
    </citation>
    <scope>NUCLEOTIDE SEQUENCE [LARGE SCALE GENOMIC DNA]</scope>
    <source>
        <strain evidence="9 10">ARSEF 7405</strain>
    </source>
</reference>
<dbReference type="Proteomes" id="UP000242877">
    <property type="component" value="Unassembled WGS sequence"/>
</dbReference>
<evidence type="ECO:0000259" key="8">
    <source>
        <dbReference type="PROSITE" id="PS50011"/>
    </source>
</evidence>
<dbReference type="GO" id="GO:0001100">
    <property type="term" value="P:negative regulation of exit from mitosis"/>
    <property type="evidence" value="ECO:0007669"/>
    <property type="project" value="EnsemblFungi"/>
</dbReference>
<dbReference type="GO" id="GO:0000082">
    <property type="term" value="P:G1/S transition of mitotic cell cycle"/>
    <property type="evidence" value="ECO:0007669"/>
    <property type="project" value="EnsemblFungi"/>
</dbReference>
<proteinExistence type="predicted"/>
<protein>
    <recommendedName>
        <fullName evidence="1">non-specific serine/threonine protein kinase</fullName>
        <ecNumber evidence="1">2.7.11.1</ecNumber>
    </recommendedName>
</protein>
<keyword evidence="6" id="KW-0067">ATP-binding</keyword>
<feature type="region of interest" description="Disordered" evidence="7">
    <location>
        <begin position="1"/>
        <end position="112"/>
    </location>
</feature>
<evidence type="ECO:0000256" key="6">
    <source>
        <dbReference type="ARBA" id="ARBA00022840"/>
    </source>
</evidence>
<feature type="compositionally biased region" description="Basic and acidic residues" evidence="7">
    <location>
        <begin position="47"/>
        <end position="58"/>
    </location>
</feature>
<dbReference type="GO" id="GO:0060903">
    <property type="term" value="P:positive regulation of meiosis I"/>
    <property type="evidence" value="ECO:0007669"/>
    <property type="project" value="EnsemblFungi"/>
</dbReference>
<evidence type="ECO:0000256" key="4">
    <source>
        <dbReference type="ARBA" id="ARBA00022741"/>
    </source>
</evidence>
<dbReference type="InterPro" id="IPR011009">
    <property type="entry name" value="Kinase-like_dom_sf"/>
</dbReference>
<dbReference type="GO" id="GO:1905342">
    <property type="term" value="P:positive regulation of protein localization to kinetochore"/>
    <property type="evidence" value="ECO:0007669"/>
    <property type="project" value="EnsemblFungi"/>
</dbReference>
<dbReference type="VEuPathDB" id="FungiDB:AAP_03570"/>
<dbReference type="CDD" id="cd14019">
    <property type="entry name" value="STKc_Cdc7"/>
    <property type="match status" value="1"/>
</dbReference>
<feature type="compositionally biased region" description="Acidic residues" evidence="7">
    <location>
        <begin position="97"/>
        <end position="112"/>
    </location>
</feature>
<keyword evidence="10" id="KW-1185">Reference proteome</keyword>
<organism evidence="9 10">
    <name type="scientific">Ascosphaera apis ARSEF 7405</name>
    <dbReference type="NCBI Taxonomy" id="392613"/>
    <lineage>
        <taxon>Eukaryota</taxon>
        <taxon>Fungi</taxon>
        <taxon>Dikarya</taxon>
        <taxon>Ascomycota</taxon>
        <taxon>Pezizomycotina</taxon>
        <taxon>Eurotiomycetes</taxon>
        <taxon>Eurotiomycetidae</taxon>
        <taxon>Onygenales</taxon>
        <taxon>Ascosphaeraceae</taxon>
        <taxon>Ascosphaera</taxon>
    </lineage>
</organism>
<dbReference type="EMBL" id="AZGZ01000015">
    <property type="protein sequence ID" value="KZZ90929.1"/>
    <property type="molecule type" value="Genomic_DNA"/>
</dbReference>
<evidence type="ECO:0000256" key="5">
    <source>
        <dbReference type="ARBA" id="ARBA00022777"/>
    </source>
</evidence>
<dbReference type="GO" id="GO:0004674">
    <property type="term" value="F:protein serine/threonine kinase activity"/>
    <property type="evidence" value="ECO:0007669"/>
    <property type="project" value="UniProtKB-KW"/>
</dbReference>
<dbReference type="GO" id="GO:0000775">
    <property type="term" value="C:chromosome, centromeric region"/>
    <property type="evidence" value="ECO:0007669"/>
    <property type="project" value="EnsemblFungi"/>
</dbReference>
<dbReference type="InterPro" id="IPR000719">
    <property type="entry name" value="Prot_kinase_dom"/>
</dbReference>
<dbReference type="GO" id="GO:0005524">
    <property type="term" value="F:ATP binding"/>
    <property type="evidence" value="ECO:0007669"/>
    <property type="project" value="UniProtKB-KW"/>
</dbReference>
<feature type="compositionally biased region" description="Acidic residues" evidence="7">
    <location>
        <begin position="536"/>
        <end position="556"/>
    </location>
</feature>
<keyword evidence="4" id="KW-0547">Nucleotide-binding</keyword>
<feature type="compositionally biased region" description="Acidic residues" evidence="7">
    <location>
        <begin position="59"/>
        <end position="89"/>
    </location>
</feature>
<evidence type="ECO:0000256" key="1">
    <source>
        <dbReference type="ARBA" id="ARBA00012513"/>
    </source>
</evidence>
<dbReference type="PANTHER" id="PTHR44167:SF23">
    <property type="entry name" value="CDC7 KINASE, ISOFORM A-RELATED"/>
    <property type="match status" value="1"/>
</dbReference>
<dbReference type="SMART" id="SM00220">
    <property type="entry name" value="S_TKc"/>
    <property type="match status" value="1"/>
</dbReference>
<dbReference type="GO" id="GO:1905263">
    <property type="term" value="P:positive regulation of meiotic DNA double-strand break formation involved in reciprocal meiotic recombination"/>
    <property type="evidence" value="ECO:0007669"/>
    <property type="project" value="EnsemblFungi"/>
</dbReference>
<gene>
    <name evidence="9" type="ORF">AAP_03570</name>
</gene>
<dbReference type="GO" id="GO:0045739">
    <property type="term" value="P:positive regulation of DNA repair"/>
    <property type="evidence" value="ECO:0007669"/>
    <property type="project" value="EnsemblFungi"/>
</dbReference>
<feature type="region of interest" description="Disordered" evidence="7">
    <location>
        <begin position="157"/>
        <end position="200"/>
    </location>
</feature>
<dbReference type="GO" id="GO:0031431">
    <property type="term" value="C:Dbf4-dependent protein kinase complex"/>
    <property type="evidence" value="ECO:0007669"/>
    <property type="project" value="EnsemblFungi"/>
</dbReference>
<dbReference type="GO" id="GO:0000785">
    <property type="term" value="C:chromatin"/>
    <property type="evidence" value="ECO:0007669"/>
    <property type="project" value="EnsemblFungi"/>
</dbReference>
<dbReference type="GO" id="GO:0006279">
    <property type="term" value="P:premeiotic DNA replication"/>
    <property type="evidence" value="ECO:0007669"/>
    <property type="project" value="EnsemblFungi"/>
</dbReference>
<evidence type="ECO:0000256" key="2">
    <source>
        <dbReference type="ARBA" id="ARBA00022527"/>
    </source>
</evidence>
<evidence type="ECO:0000313" key="10">
    <source>
        <dbReference type="Proteomes" id="UP000242877"/>
    </source>
</evidence>
<dbReference type="GO" id="GO:1902977">
    <property type="term" value="P:mitotic DNA replication preinitiation complex assembly"/>
    <property type="evidence" value="ECO:0007669"/>
    <property type="project" value="EnsemblFungi"/>
</dbReference>
<dbReference type="GO" id="GO:1903468">
    <property type="term" value="P:positive regulation of DNA replication initiation"/>
    <property type="evidence" value="ECO:0007669"/>
    <property type="project" value="EnsemblFungi"/>
</dbReference>
<dbReference type="OrthoDB" id="10020333at2759"/>
<dbReference type="GO" id="GO:0031503">
    <property type="term" value="P:protein-containing complex localization"/>
    <property type="evidence" value="ECO:0007669"/>
    <property type="project" value="EnsemblFungi"/>
</dbReference>
<dbReference type="InterPro" id="IPR008271">
    <property type="entry name" value="Ser/Thr_kinase_AS"/>
</dbReference>
<evidence type="ECO:0000256" key="7">
    <source>
        <dbReference type="SAM" id="MobiDB-lite"/>
    </source>
</evidence>
<dbReference type="PROSITE" id="PS50011">
    <property type="entry name" value="PROTEIN_KINASE_DOM"/>
    <property type="match status" value="1"/>
</dbReference>
<name>A0A167Y6S9_9EURO</name>
<feature type="region of interest" description="Disordered" evidence="7">
    <location>
        <begin position="351"/>
        <end position="370"/>
    </location>
</feature>
<dbReference type="PANTHER" id="PTHR44167">
    <property type="entry name" value="OVARIAN-SPECIFIC SERINE/THREONINE-PROTEIN KINASE LOK-RELATED"/>
    <property type="match status" value="1"/>
</dbReference>
<dbReference type="GO" id="GO:0033314">
    <property type="term" value="P:mitotic DNA replication checkpoint signaling"/>
    <property type="evidence" value="ECO:0007669"/>
    <property type="project" value="EnsemblFungi"/>
</dbReference>
<evidence type="ECO:0000313" key="9">
    <source>
        <dbReference type="EMBL" id="KZZ90929.1"/>
    </source>
</evidence>
<sequence length="556" mass="63078">MAEPTLLKVDPSSLQDDLATISERGSTTSEVRHDPETSILTAPYSITHEKETNAHVEVDDVGDNDNDNDEGEAEDEDENEDEDEDEESEGSGSATESENEADYSEEDEEEDVDAVVADDMKKLEESFKGISQRFRLINRIGEGTFSTVYKARDLSQQPHDYDSDLEGADDPPTSHISKKRRIGEAGSSRTESRHLKQKRRRPRYVALKKIYVTSSPMRIQNELELLTQLRGYKSICPLLTAFRNQDQVVAVLPFFPHTDFRLLYRTFLVDDMRHYFRSLFAGLQAVHKTGIIHRDIKPTNFLYNPELRRGVLVDFGLAERAYPGSSEVCPCRNRHLDHVASKLAAARYKSPSLGYPKHDSRPSRRANRAGTRGFRAPEVLFKCTSQSTKIDIWSAGVILLTFLGRRFPFFNSMDDVEALIEIATIFGTRKMKAAALLHGQVFETTIPTIGETGYSLYKIVQWAYCSESDLTPAEAQAVQFLTRLLELDPNKRLSAKAALAHPFFTEPIMEDMHPWERARLLREKKQGRKAFRVLNDEETTTEDEESEDDADSVQLV</sequence>
<dbReference type="GO" id="GO:0006270">
    <property type="term" value="P:DNA replication initiation"/>
    <property type="evidence" value="ECO:0007669"/>
    <property type="project" value="EnsemblFungi"/>
</dbReference>
<dbReference type="Pfam" id="PF00069">
    <property type="entry name" value="Pkinase"/>
    <property type="match status" value="1"/>
</dbReference>
<dbReference type="GO" id="GO:1904968">
    <property type="term" value="P:positive regulation of spindle attachment to meiosis I kinetochore"/>
    <property type="evidence" value="ECO:0007669"/>
    <property type="project" value="EnsemblFungi"/>
</dbReference>
<dbReference type="GO" id="GO:0031573">
    <property type="term" value="P:mitotic intra-S DNA damage checkpoint signaling"/>
    <property type="evidence" value="ECO:0007669"/>
    <property type="project" value="EnsemblFungi"/>
</dbReference>
<dbReference type="Gene3D" id="1.10.510.10">
    <property type="entry name" value="Transferase(Phosphotransferase) domain 1"/>
    <property type="match status" value="1"/>
</dbReference>
<dbReference type="AlphaFoldDB" id="A0A167Y6S9"/>
<dbReference type="GO" id="GO:0000727">
    <property type="term" value="P:double-strand break repair via break-induced replication"/>
    <property type="evidence" value="ECO:0007669"/>
    <property type="project" value="EnsemblFungi"/>
</dbReference>
<dbReference type="SUPFAM" id="SSF56112">
    <property type="entry name" value="Protein kinase-like (PK-like)"/>
    <property type="match status" value="1"/>
</dbReference>
<dbReference type="GO" id="GO:0042802">
    <property type="term" value="F:identical protein binding"/>
    <property type="evidence" value="ECO:0007669"/>
    <property type="project" value="EnsemblFungi"/>
</dbReference>
<keyword evidence="5 9" id="KW-0418">Kinase</keyword>
<keyword evidence="3" id="KW-0808">Transferase</keyword>
<dbReference type="Gene3D" id="3.30.200.20">
    <property type="entry name" value="Phosphorylase Kinase, domain 1"/>
    <property type="match status" value="2"/>
</dbReference>
<dbReference type="PROSITE" id="PS00108">
    <property type="entry name" value="PROTEIN_KINASE_ST"/>
    <property type="match status" value="1"/>
</dbReference>